<evidence type="ECO:0000313" key="2">
    <source>
        <dbReference type="Proteomes" id="UP000230233"/>
    </source>
</evidence>
<gene>
    <name evidence="1" type="ORF">B9Z55_028101</name>
</gene>
<evidence type="ECO:0000313" key="1">
    <source>
        <dbReference type="EMBL" id="PIC12853.1"/>
    </source>
</evidence>
<accession>A0A2G5SD48</accession>
<dbReference type="Proteomes" id="UP000230233">
    <property type="component" value="Unassembled WGS sequence"/>
</dbReference>
<protein>
    <submittedName>
        <fullName evidence="1">Uncharacterized protein</fullName>
    </submittedName>
</protein>
<dbReference type="EMBL" id="PDUG01000017">
    <property type="protein sequence ID" value="PIC12853.1"/>
    <property type="molecule type" value="Genomic_DNA"/>
</dbReference>
<sequence>MDFTFPNDEYRRMLQEWPDFVRKIRTRSEWRTFPEVLQKYLQNEWNGVFVVLCRMERNMKRTEEMRKYFYNFFKRMYQKEGMTRPKDTPRTIHTVHYHTCDFCGVEHSRDEKLRFENELAELDGVPDDDSIQVRVHYRDEGYAPIERGHLQAIT</sequence>
<reference evidence="2" key="1">
    <citation type="submission" date="2017-10" db="EMBL/GenBank/DDBJ databases">
        <title>Rapid genome shrinkage in a self-fertile nematode reveals novel sperm competition proteins.</title>
        <authorList>
            <person name="Yin D."/>
            <person name="Schwarz E.M."/>
            <person name="Thomas C.G."/>
            <person name="Felde R.L."/>
            <person name="Korf I.F."/>
            <person name="Cutter A.D."/>
            <person name="Schartner C.M."/>
            <person name="Ralston E.J."/>
            <person name="Meyer B.J."/>
            <person name="Haag E.S."/>
        </authorList>
    </citation>
    <scope>NUCLEOTIDE SEQUENCE [LARGE SCALE GENOMIC DNA]</scope>
    <source>
        <strain evidence="2">JU1422</strain>
    </source>
</reference>
<organism evidence="1 2">
    <name type="scientific">Caenorhabditis nigoni</name>
    <dbReference type="NCBI Taxonomy" id="1611254"/>
    <lineage>
        <taxon>Eukaryota</taxon>
        <taxon>Metazoa</taxon>
        <taxon>Ecdysozoa</taxon>
        <taxon>Nematoda</taxon>
        <taxon>Chromadorea</taxon>
        <taxon>Rhabditida</taxon>
        <taxon>Rhabditina</taxon>
        <taxon>Rhabditomorpha</taxon>
        <taxon>Rhabditoidea</taxon>
        <taxon>Rhabditidae</taxon>
        <taxon>Peloderinae</taxon>
        <taxon>Caenorhabditis</taxon>
    </lineage>
</organism>
<name>A0A2G5SD48_9PELO</name>
<dbReference type="AlphaFoldDB" id="A0A2G5SD48"/>
<keyword evidence="2" id="KW-1185">Reference proteome</keyword>
<comment type="caution">
    <text evidence="1">The sequence shown here is derived from an EMBL/GenBank/DDBJ whole genome shotgun (WGS) entry which is preliminary data.</text>
</comment>
<proteinExistence type="predicted"/>